<feature type="region of interest" description="Disordered" evidence="3">
    <location>
        <begin position="1"/>
        <end position="23"/>
    </location>
</feature>
<evidence type="ECO:0000256" key="3">
    <source>
        <dbReference type="SAM" id="MobiDB-lite"/>
    </source>
</evidence>
<proteinExistence type="predicted"/>
<evidence type="ECO:0000256" key="1">
    <source>
        <dbReference type="ARBA" id="ARBA00023125"/>
    </source>
</evidence>
<dbReference type="Gene3D" id="1.10.357.10">
    <property type="entry name" value="Tetracycline Repressor, domain 2"/>
    <property type="match status" value="1"/>
</dbReference>
<dbReference type="EMBL" id="CP018135">
    <property type="protein sequence ID" value="APF40152.1"/>
    <property type="molecule type" value="Genomic_DNA"/>
</dbReference>
<reference evidence="5 6" key="1">
    <citation type="submission" date="2016-11" db="EMBL/GenBank/DDBJ databases">
        <title>Genome sequencing of Zhihengliuella aestuarii B18 antagonistic to Plasmodiophora brassicae.</title>
        <authorList>
            <person name="Luo Y."/>
        </authorList>
    </citation>
    <scope>NUCLEOTIDE SEQUENCE [LARGE SCALE GENOMIC DNA]</scope>
    <source>
        <strain evidence="5 6">B18</strain>
    </source>
</reference>
<dbReference type="STRING" id="556325.BHE16_02945"/>
<evidence type="ECO:0000313" key="6">
    <source>
        <dbReference type="Proteomes" id="UP000183530"/>
    </source>
</evidence>
<dbReference type="SUPFAM" id="SSF46689">
    <property type="entry name" value="Homeodomain-like"/>
    <property type="match status" value="1"/>
</dbReference>
<dbReference type="InterPro" id="IPR001647">
    <property type="entry name" value="HTH_TetR"/>
</dbReference>
<evidence type="ECO:0000256" key="2">
    <source>
        <dbReference type="PROSITE-ProRule" id="PRU00335"/>
    </source>
</evidence>
<sequence length="228" mass="25204">MVNSATVSSSQPPSSVDGRASRWDQHRTVRRLELIASARKAVHRLGPSASMEEIAAASHTSKSVFYRYFGDKDGLRHSMGEVVINQLREAVISAGESKASPEEALFSMVHAYLAQAERSPNTYEFVTAHLETSDSRALAHFFSELTVMMHERMADYVHANRADGASADSLAYWPEGALGMIRSVGESWLRQSPHDPARPSAELLARRVSDWLLYGISSITKATRKVSR</sequence>
<dbReference type="PANTHER" id="PTHR30055:SF227">
    <property type="entry name" value="TRANSCRIPTIONAL REGULATORY PROTEIN (PROBABLY TETR-FAMILY)-RELATED"/>
    <property type="match status" value="1"/>
</dbReference>
<dbReference type="Pfam" id="PF00440">
    <property type="entry name" value="TetR_N"/>
    <property type="match status" value="1"/>
</dbReference>
<name>A0A1L2ZMB4_9MICC</name>
<dbReference type="Proteomes" id="UP000183530">
    <property type="component" value="Chromosome"/>
</dbReference>
<feature type="DNA-binding region" description="H-T-H motif" evidence="2">
    <location>
        <begin position="50"/>
        <end position="69"/>
    </location>
</feature>
<dbReference type="PROSITE" id="PS50977">
    <property type="entry name" value="HTH_TETR_2"/>
    <property type="match status" value="1"/>
</dbReference>
<feature type="compositionally biased region" description="Low complexity" evidence="3">
    <location>
        <begin position="7"/>
        <end position="16"/>
    </location>
</feature>
<dbReference type="GO" id="GO:0003700">
    <property type="term" value="F:DNA-binding transcription factor activity"/>
    <property type="evidence" value="ECO:0007669"/>
    <property type="project" value="TreeGrafter"/>
</dbReference>
<dbReference type="InterPro" id="IPR009057">
    <property type="entry name" value="Homeodomain-like_sf"/>
</dbReference>
<dbReference type="KEGG" id="nae:BHE16_02945"/>
<keyword evidence="6" id="KW-1185">Reference proteome</keyword>
<gene>
    <name evidence="5" type="ORF">BHE16_02945</name>
</gene>
<evidence type="ECO:0000259" key="4">
    <source>
        <dbReference type="PROSITE" id="PS50977"/>
    </source>
</evidence>
<dbReference type="PANTHER" id="PTHR30055">
    <property type="entry name" value="HTH-TYPE TRANSCRIPTIONAL REGULATOR RUTR"/>
    <property type="match status" value="1"/>
</dbReference>
<dbReference type="AlphaFoldDB" id="A0A1L2ZMB4"/>
<keyword evidence="1 2" id="KW-0238">DNA-binding</keyword>
<protein>
    <recommendedName>
        <fullName evidence="4">HTH tetR-type domain-containing protein</fullName>
    </recommendedName>
</protein>
<evidence type="ECO:0000313" key="5">
    <source>
        <dbReference type="EMBL" id="APF40152.1"/>
    </source>
</evidence>
<dbReference type="GO" id="GO:0000976">
    <property type="term" value="F:transcription cis-regulatory region binding"/>
    <property type="evidence" value="ECO:0007669"/>
    <property type="project" value="TreeGrafter"/>
</dbReference>
<accession>A0A1L2ZMB4</accession>
<feature type="domain" description="HTH tetR-type" evidence="4">
    <location>
        <begin position="28"/>
        <end position="87"/>
    </location>
</feature>
<dbReference type="InterPro" id="IPR050109">
    <property type="entry name" value="HTH-type_TetR-like_transc_reg"/>
</dbReference>
<organism evidence="5 6">
    <name type="scientific">Neomicrococcus aestuarii</name>
    <dbReference type="NCBI Taxonomy" id="556325"/>
    <lineage>
        <taxon>Bacteria</taxon>
        <taxon>Bacillati</taxon>
        <taxon>Actinomycetota</taxon>
        <taxon>Actinomycetes</taxon>
        <taxon>Micrococcales</taxon>
        <taxon>Micrococcaceae</taxon>
        <taxon>Neomicrococcus</taxon>
    </lineage>
</organism>